<sequence>MDQVTLIEECKSNDKRAQIELYRKYNQGMYNVAMRLLRNAENANDIIQESFLSAFKNIHQFKGEVTFGAWLKKIVIHKCLNYLKKKEFNVVALDDTYNLSLEKEEDNWDFDTSLVLEDIKNCIDKLPSKYRYVVMLYLIEGYDHEEISEILNISVIASRSRLMRGKNKLRQLLKVKGYETGS</sequence>
<dbReference type="InterPro" id="IPR039425">
    <property type="entry name" value="RNA_pol_sigma-70-like"/>
</dbReference>
<reference evidence="7 8" key="1">
    <citation type="submission" date="2019-09" db="EMBL/GenBank/DDBJ databases">
        <authorList>
            <person name="Cao W.R."/>
        </authorList>
    </citation>
    <scope>NUCLEOTIDE SEQUENCE [LARGE SCALE GENOMIC DNA]</scope>
    <source>
        <strain evidence="8">a4</strain>
    </source>
</reference>
<keyword evidence="4" id="KW-0804">Transcription</keyword>
<dbReference type="EMBL" id="WAAU01000008">
    <property type="protein sequence ID" value="KAB1160002.1"/>
    <property type="molecule type" value="Genomic_DNA"/>
</dbReference>
<dbReference type="GO" id="GO:0016987">
    <property type="term" value="F:sigma factor activity"/>
    <property type="evidence" value="ECO:0007669"/>
    <property type="project" value="UniProtKB-KW"/>
</dbReference>
<dbReference type="Pfam" id="PF04542">
    <property type="entry name" value="Sigma70_r2"/>
    <property type="match status" value="1"/>
</dbReference>
<dbReference type="AlphaFoldDB" id="A0A7J5AR36"/>
<dbReference type="Pfam" id="PF08281">
    <property type="entry name" value="Sigma70_r4_2"/>
    <property type="match status" value="1"/>
</dbReference>
<protein>
    <submittedName>
        <fullName evidence="7">RNA polymerase sigma factor</fullName>
    </submittedName>
</protein>
<evidence type="ECO:0000256" key="3">
    <source>
        <dbReference type="ARBA" id="ARBA00023082"/>
    </source>
</evidence>
<dbReference type="InterPro" id="IPR014284">
    <property type="entry name" value="RNA_pol_sigma-70_dom"/>
</dbReference>
<evidence type="ECO:0000256" key="1">
    <source>
        <dbReference type="ARBA" id="ARBA00010641"/>
    </source>
</evidence>
<dbReference type="CDD" id="cd06171">
    <property type="entry name" value="Sigma70_r4"/>
    <property type="match status" value="1"/>
</dbReference>
<dbReference type="Gene3D" id="1.10.1740.10">
    <property type="match status" value="1"/>
</dbReference>
<gene>
    <name evidence="7" type="ORF">F7018_06725</name>
</gene>
<accession>A0A7J5AR36</accession>
<keyword evidence="8" id="KW-1185">Reference proteome</keyword>
<feature type="domain" description="RNA polymerase sigma-70 region 2" evidence="5">
    <location>
        <begin position="21"/>
        <end position="86"/>
    </location>
</feature>
<dbReference type="RefSeq" id="WP_150899246.1">
    <property type="nucleotide sequence ID" value="NZ_WAAU01000008.1"/>
</dbReference>
<dbReference type="InterPro" id="IPR007627">
    <property type="entry name" value="RNA_pol_sigma70_r2"/>
</dbReference>
<evidence type="ECO:0000313" key="8">
    <source>
        <dbReference type="Proteomes" id="UP000467305"/>
    </source>
</evidence>
<dbReference type="Proteomes" id="UP000467305">
    <property type="component" value="Unassembled WGS sequence"/>
</dbReference>
<dbReference type="GO" id="GO:0006352">
    <property type="term" value="P:DNA-templated transcription initiation"/>
    <property type="evidence" value="ECO:0007669"/>
    <property type="project" value="InterPro"/>
</dbReference>
<evidence type="ECO:0000259" key="6">
    <source>
        <dbReference type="Pfam" id="PF08281"/>
    </source>
</evidence>
<comment type="caution">
    <text evidence="7">The sequence shown here is derived from an EMBL/GenBank/DDBJ whole genome shotgun (WGS) entry which is preliminary data.</text>
</comment>
<dbReference type="Gene3D" id="1.10.10.10">
    <property type="entry name" value="Winged helix-like DNA-binding domain superfamily/Winged helix DNA-binding domain"/>
    <property type="match status" value="1"/>
</dbReference>
<proteinExistence type="inferred from homology"/>
<dbReference type="InterPro" id="IPR036388">
    <property type="entry name" value="WH-like_DNA-bd_sf"/>
</dbReference>
<dbReference type="OrthoDB" id="1160671at2"/>
<keyword evidence="2" id="KW-0805">Transcription regulation</keyword>
<dbReference type="InterPro" id="IPR013324">
    <property type="entry name" value="RNA_pol_sigma_r3/r4-like"/>
</dbReference>
<evidence type="ECO:0000256" key="2">
    <source>
        <dbReference type="ARBA" id="ARBA00023015"/>
    </source>
</evidence>
<dbReference type="SUPFAM" id="SSF88659">
    <property type="entry name" value="Sigma3 and sigma4 domains of RNA polymerase sigma factors"/>
    <property type="match status" value="1"/>
</dbReference>
<dbReference type="GO" id="GO:0003677">
    <property type="term" value="F:DNA binding"/>
    <property type="evidence" value="ECO:0007669"/>
    <property type="project" value="InterPro"/>
</dbReference>
<evidence type="ECO:0000259" key="5">
    <source>
        <dbReference type="Pfam" id="PF04542"/>
    </source>
</evidence>
<dbReference type="PANTHER" id="PTHR43133">
    <property type="entry name" value="RNA POLYMERASE ECF-TYPE SIGMA FACTO"/>
    <property type="match status" value="1"/>
</dbReference>
<name>A0A7J5AR36_9FLAO</name>
<dbReference type="InterPro" id="IPR013325">
    <property type="entry name" value="RNA_pol_sigma_r2"/>
</dbReference>
<keyword evidence="3" id="KW-0731">Sigma factor</keyword>
<dbReference type="InterPro" id="IPR013249">
    <property type="entry name" value="RNA_pol_sigma70_r4_t2"/>
</dbReference>
<dbReference type="PANTHER" id="PTHR43133:SF51">
    <property type="entry name" value="RNA POLYMERASE SIGMA FACTOR"/>
    <property type="match status" value="1"/>
</dbReference>
<dbReference type="NCBIfam" id="TIGR02937">
    <property type="entry name" value="sigma70-ECF"/>
    <property type="match status" value="1"/>
</dbReference>
<feature type="domain" description="RNA polymerase sigma factor 70 region 4 type 2" evidence="6">
    <location>
        <begin position="117"/>
        <end position="169"/>
    </location>
</feature>
<evidence type="ECO:0000256" key="4">
    <source>
        <dbReference type="ARBA" id="ARBA00023163"/>
    </source>
</evidence>
<comment type="similarity">
    <text evidence="1">Belongs to the sigma-70 factor family. ECF subfamily.</text>
</comment>
<organism evidence="7 8">
    <name type="scientific">Tenacibaculum aiptasiae</name>
    <dbReference type="NCBI Taxonomy" id="426481"/>
    <lineage>
        <taxon>Bacteria</taxon>
        <taxon>Pseudomonadati</taxon>
        <taxon>Bacteroidota</taxon>
        <taxon>Flavobacteriia</taxon>
        <taxon>Flavobacteriales</taxon>
        <taxon>Flavobacteriaceae</taxon>
        <taxon>Tenacibaculum</taxon>
    </lineage>
</organism>
<evidence type="ECO:0000313" key="7">
    <source>
        <dbReference type="EMBL" id="KAB1160002.1"/>
    </source>
</evidence>
<dbReference type="SUPFAM" id="SSF88946">
    <property type="entry name" value="Sigma2 domain of RNA polymerase sigma factors"/>
    <property type="match status" value="1"/>
</dbReference>